<evidence type="ECO:0000256" key="2">
    <source>
        <dbReference type="ARBA" id="ARBA00022908"/>
    </source>
</evidence>
<evidence type="ECO:0000259" key="5">
    <source>
        <dbReference type="PROSITE" id="PS51898"/>
    </source>
</evidence>
<organism evidence="6 7">
    <name type="scientific">Neisseria bacilliformis ATCC BAA-1200</name>
    <dbReference type="NCBI Taxonomy" id="888742"/>
    <lineage>
        <taxon>Bacteria</taxon>
        <taxon>Pseudomonadati</taxon>
        <taxon>Pseudomonadota</taxon>
        <taxon>Betaproteobacteria</taxon>
        <taxon>Neisseriales</taxon>
        <taxon>Neisseriaceae</taxon>
        <taxon>Neisseria</taxon>
    </lineage>
</organism>
<evidence type="ECO:0000256" key="4">
    <source>
        <dbReference type="ARBA" id="ARBA00023172"/>
    </source>
</evidence>
<dbReference type="InterPro" id="IPR002104">
    <property type="entry name" value="Integrase_catalytic"/>
</dbReference>
<evidence type="ECO:0000256" key="3">
    <source>
        <dbReference type="ARBA" id="ARBA00023125"/>
    </source>
</evidence>
<feature type="domain" description="Tyr recombinase" evidence="5">
    <location>
        <begin position="210"/>
        <end position="387"/>
    </location>
</feature>
<keyword evidence="3" id="KW-0238">DNA-binding</keyword>
<dbReference type="Gene3D" id="1.10.150.130">
    <property type="match status" value="1"/>
</dbReference>
<dbReference type="SUPFAM" id="SSF56349">
    <property type="entry name" value="DNA breaking-rejoining enzymes"/>
    <property type="match status" value="1"/>
</dbReference>
<keyword evidence="2" id="KW-0229">DNA integration</keyword>
<dbReference type="RefSeq" id="WP_007342099.1">
    <property type="nucleotide sequence ID" value="NZ_GL878494.1"/>
</dbReference>
<dbReference type="InterPro" id="IPR013762">
    <property type="entry name" value="Integrase-like_cat_sf"/>
</dbReference>
<sequence length="403" mass="45887">MPKIVKPLTLAQVKAARAKDKLYKLSDGGGLALWVLPTGGKSWRLSYRRPDGRQDTATLGLYPRFGLADARAWRDEMLVRLARGGDPKAVSDDVAAKWRFENCLSRWFELWRTQDGKTGSGKNPKYAAQVLSALGDNVLPSFRGRDIRSITTAEVVDVLRGMEARGVLSYLKRTKSSLNLLFDYFVADGTLAANPVAVIGRQVFRKPRERHFAALDWRELPLLIERLETADGVGLRARLLVYWQLLSMVRPAEAAETRLSEIDLDAGLWEIPLERMKTRPHVVPLTPALLQIYREAVAINVRGVWLFEGLGYNKPMSVESVRIKLRQKMGLDSTAHGLRSLARTYLREVFKVRHDVGELLLSHSIQDKTQRAYNRAELLDERREVLTRWGDDVMALREKYRRK</sequence>
<dbReference type="Gene3D" id="1.10.443.10">
    <property type="entry name" value="Intergrase catalytic core"/>
    <property type="match status" value="1"/>
</dbReference>
<accession>F2BBI5</accession>
<dbReference type="OrthoDB" id="9775880at2"/>
<protein>
    <submittedName>
        <fullName evidence="6">Phage integrase family site-specific recombinase</fullName>
    </submittedName>
</protein>
<dbReference type="GO" id="GO:0015074">
    <property type="term" value="P:DNA integration"/>
    <property type="evidence" value="ECO:0007669"/>
    <property type="project" value="UniProtKB-KW"/>
</dbReference>
<evidence type="ECO:0000313" key="7">
    <source>
        <dbReference type="Proteomes" id="UP000004105"/>
    </source>
</evidence>
<comment type="caution">
    <text evidence="6">The sequence shown here is derived from an EMBL/GenBank/DDBJ whole genome shotgun (WGS) entry which is preliminary data.</text>
</comment>
<dbReference type="InterPro" id="IPR050808">
    <property type="entry name" value="Phage_Integrase"/>
</dbReference>
<name>F2BBI5_9NEIS</name>
<keyword evidence="4" id="KW-0233">DNA recombination</keyword>
<dbReference type="InterPro" id="IPR038488">
    <property type="entry name" value="Integrase_DNA-bd_sf"/>
</dbReference>
<comment type="similarity">
    <text evidence="1">Belongs to the 'phage' integrase family.</text>
</comment>
<keyword evidence="7" id="KW-1185">Reference proteome</keyword>
<dbReference type="Pfam" id="PF22022">
    <property type="entry name" value="Phage_int_M"/>
    <property type="match status" value="1"/>
</dbReference>
<dbReference type="EMBL" id="AFAY01000021">
    <property type="protein sequence ID" value="EGF11284.1"/>
    <property type="molecule type" value="Genomic_DNA"/>
</dbReference>
<dbReference type="PANTHER" id="PTHR30629">
    <property type="entry name" value="PROPHAGE INTEGRASE"/>
    <property type="match status" value="1"/>
</dbReference>
<dbReference type="CDD" id="cd00801">
    <property type="entry name" value="INT_P4_C"/>
    <property type="match status" value="1"/>
</dbReference>
<dbReference type="GO" id="GO:0003677">
    <property type="term" value="F:DNA binding"/>
    <property type="evidence" value="ECO:0007669"/>
    <property type="project" value="UniProtKB-KW"/>
</dbReference>
<dbReference type="InterPro" id="IPR053876">
    <property type="entry name" value="Phage_int_M"/>
</dbReference>
<dbReference type="Pfam" id="PF00589">
    <property type="entry name" value="Phage_integrase"/>
    <property type="match status" value="1"/>
</dbReference>
<evidence type="ECO:0000256" key="1">
    <source>
        <dbReference type="ARBA" id="ARBA00008857"/>
    </source>
</evidence>
<proteinExistence type="inferred from homology"/>
<dbReference type="Pfam" id="PF13356">
    <property type="entry name" value="Arm-DNA-bind_3"/>
    <property type="match status" value="1"/>
</dbReference>
<dbReference type="Gene3D" id="3.30.160.390">
    <property type="entry name" value="Integrase, DNA-binding domain"/>
    <property type="match status" value="1"/>
</dbReference>
<dbReference type="InterPro" id="IPR010998">
    <property type="entry name" value="Integrase_recombinase_N"/>
</dbReference>
<dbReference type="GO" id="GO:0006310">
    <property type="term" value="P:DNA recombination"/>
    <property type="evidence" value="ECO:0007669"/>
    <property type="project" value="UniProtKB-KW"/>
</dbReference>
<dbReference type="InterPro" id="IPR025166">
    <property type="entry name" value="Integrase_DNA_bind_dom"/>
</dbReference>
<evidence type="ECO:0000313" key="6">
    <source>
        <dbReference type="EMBL" id="EGF11284.1"/>
    </source>
</evidence>
<gene>
    <name evidence="6" type="ORF">HMPREF9123_1090</name>
</gene>
<reference evidence="6 7" key="1">
    <citation type="submission" date="2011-02" db="EMBL/GenBank/DDBJ databases">
        <authorList>
            <person name="Muzny D."/>
            <person name="Qin X."/>
            <person name="Deng J."/>
            <person name="Jiang H."/>
            <person name="Liu Y."/>
            <person name="Qu J."/>
            <person name="Song X.-Z."/>
            <person name="Zhang L."/>
            <person name="Thornton R."/>
            <person name="Coyle M."/>
            <person name="Francisco L."/>
            <person name="Jackson L."/>
            <person name="Javaid M."/>
            <person name="Korchina V."/>
            <person name="Kovar C."/>
            <person name="Mata R."/>
            <person name="Mathew T."/>
            <person name="Ngo R."/>
            <person name="Nguyen L."/>
            <person name="Nguyen N."/>
            <person name="Okwuonu G."/>
            <person name="Ongeri F."/>
            <person name="Pham C."/>
            <person name="Simmons D."/>
            <person name="Wilczek-Boney K."/>
            <person name="Hale W."/>
            <person name="Jakkamsetti A."/>
            <person name="Pham P."/>
            <person name="Ruth R."/>
            <person name="San Lucas F."/>
            <person name="Warren J."/>
            <person name="Zhang J."/>
            <person name="Zhao Z."/>
            <person name="Zhou C."/>
            <person name="Zhu D."/>
            <person name="Lee S."/>
            <person name="Bess C."/>
            <person name="Blankenburg K."/>
            <person name="Forbes L."/>
            <person name="Fu Q."/>
            <person name="Gubbala S."/>
            <person name="Hirani K."/>
            <person name="Jayaseelan J.C."/>
            <person name="Lara F."/>
            <person name="Munidasa M."/>
            <person name="Palculict T."/>
            <person name="Patil S."/>
            <person name="Pu L.-L."/>
            <person name="Saada N."/>
            <person name="Tang L."/>
            <person name="Weissenberger G."/>
            <person name="Zhu Y."/>
            <person name="Hemphill L."/>
            <person name="Shang Y."/>
            <person name="Youmans B."/>
            <person name="Ayvaz T."/>
            <person name="Ross M."/>
            <person name="Santibanez J."/>
            <person name="Aqrawi P."/>
            <person name="Gross S."/>
            <person name="Joshi V."/>
            <person name="Fowler G."/>
            <person name="Nazareth L."/>
            <person name="Reid J."/>
            <person name="Worley K."/>
            <person name="Petrosino J."/>
            <person name="Highlander S."/>
            <person name="Gibbs R."/>
        </authorList>
    </citation>
    <scope>NUCLEOTIDE SEQUENCE [LARGE SCALE GENOMIC DNA]</scope>
    <source>
        <strain evidence="6 7">ATCC BAA-1200</strain>
    </source>
</reference>
<dbReference type="Proteomes" id="UP000004105">
    <property type="component" value="Unassembled WGS sequence"/>
</dbReference>
<dbReference type="AlphaFoldDB" id="F2BBI5"/>
<dbReference type="InterPro" id="IPR011010">
    <property type="entry name" value="DNA_brk_join_enz"/>
</dbReference>
<dbReference type="PROSITE" id="PS51898">
    <property type="entry name" value="TYR_RECOMBINASE"/>
    <property type="match status" value="1"/>
</dbReference>
<dbReference type="HOGENOM" id="CLU_027562_0_0_4"/>
<dbReference type="PANTHER" id="PTHR30629:SF2">
    <property type="entry name" value="PROPHAGE INTEGRASE INTS-RELATED"/>
    <property type="match status" value="1"/>
</dbReference>